<dbReference type="CDD" id="cd10328">
    <property type="entry name" value="SLC5sbd_YidK"/>
    <property type="match status" value="1"/>
</dbReference>
<feature type="transmembrane region" description="Helical" evidence="7">
    <location>
        <begin position="242"/>
        <end position="261"/>
    </location>
</feature>
<dbReference type="InterPro" id="IPR001734">
    <property type="entry name" value="Na/solute_symporter"/>
</dbReference>
<dbReference type="PANTHER" id="PTHR11819:SF195">
    <property type="entry name" value="SODIUM_GLUCOSE COTRANSPORTER 4"/>
    <property type="match status" value="1"/>
</dbReference>
<feature type="transmembrane region" description="Helical" evidence="7">
    <location>
        <begin position="160"/>
        <end position="180"/>
    </location>
</feature>
<dbReference type="GO" id="GO:0005886">
    <property type="term" value="C:plasma membrane"/>
    <property type="evidence" value="ECO:0007669"/>
    <property type="project" value="TreeGrafter"/>
</dbReference>
<sequence length="533" mass="58062">MNLFSLISFVVIVACVWIFAYSRAKGVDTSGSEGFFMGGRSLTALPIAGSIIMTNLSTEQIVGQNGQSYHAGMEVMAWEVTAAIAIVALAVIFLPKYFKYGINTVSDFIEIRYDTVTKRIISILFIVTYMISFLPVVLYSGSLVFNKIFHIDELLGVRPIVAIILVALIIGVIGILYLLIGGLSLSANSDTVYGVGLLICGLLIPILGVMKLGDGNFIGGVDYIVDHTPWLLNSVGAIDSAIVPWPTLITGMLFNNLYFWCTNQMIVQKALSGKNLAEAQKGTFIVGLFKVFGALFLVFPGIVARNIFGDALMSNPDNAYPYLVTEVLPQALFGVFAAVIFGAILSSFAGALNATATLFSLDFYKPVINKQADDKQIARAGKIVTIIVGVISVIVAPFISFAPAGLYQFVQEFNGLYNMPLLVIILFAFYSKKATAIAAKSTIAIHIVLYALSKVFLKDIHFLYVLSLLFFLDILIMLAISKWKPDGTFVLESFDTKVDIKPWRYTRVVSIVLVVIVILTYVAFSPIGLASLQ</sequence>
<dbReference type="AlphaFoldDB" id="A0A2W3ZB33"/>
<keyword evidence="3 7" id="KW-0812">Transmembrane</keyword>
<evidence type="ECO:0000256" key="2">
    <source>
        <dbReference type="ARBA" id="ARBA00006434"/>
    </source>
</evidence>
<dbReference type="InterPro" id="IPR038377">
    <property type="entry name" value="Na/Glc_symporter_sf"/>
</dbReference>
<feature type="transmembrane region" description="Helical" evidence="7">
    <location>
        <begin position="413"/>
        <end position="430"/>
    </location>
</feature>
<dbReference type="NCBIfam" id="TIGR00813">
    <property type="entry name" value="sss"/>
    <property type="match status" value="1"/>
</dbReference>
<comment type="similarity">
    <text evidence="2 6">Belongs to the sodium:solute symporter (SSF) (TC 2.A.21) family.</text>
</comment>
<feature type="transmembrane region" description="Helical" evidence="7">
    <location>
        <begin position="504"/>
        <end position="524"/>
    </location>
</feature>
<keyword evidence="5 7" id="KW-0472">Membrane</keyword>
<keyword evidence="9" id="KW-1185">Reference proteome</keyword>
<evidence type="ECO:0000256" key="5">
    <source>
        <dbReference type="ARBA" id="ARBA00023136"/>
    </source>
</evidence>
<dbReference type="RefSeq" id="WP_111248417.1">
    <property type="nucleotide sequence ID" value="NZ_PIEU01000108.1"/>
</dbReference>
<dbReference type="Gene3D" id="1.20.1730.10">
    <property type="entry name" value="Sodium/glucose cotransporter"/>
    <property type="match status" value="1"/>
</dbReference>
<evidence type="ECO:0000256" key="7">
    <source>
        <dbReference type="SAM" id="Phobius"/>
    </source>
</evidence>
<feature type="transmembrane region" description="Helical" evidence="7">
    <location>
        <begin position="282"/>
        <end position="303"/>
    </location>
</feature>
<dbReference type="PROSITE" id="PS50283">
    <property type="entry name" value="NA_SOLUT_SYMP_3"/>
    <property type="match status" value="1"/>
</dbReference>
<dbReference type="EMBL" id="PIEU01000108">
    <property type="protein sequence ID" value="PZL71264.1"/>
    <property type="molecule type" value="Genomic_DNA"/>
</dbReference>
<feature type="transmembrane region" description="Helical" evidence="7">
    <location>
        <begin position="462"/>
        <end position="483"/>
    </location>
</feature>
<feature type="transmembrane region" description="Helical" evidence="7">
    <location>
        <begin position="119"/>
        <end position="140"/>
    </location>
</feature>
<name>A0A2W3ZB33_9ENTE</name>
<evidence type="ECO:0000313" key="9">
    <source>
        <dbReference type="Proteomes" id="UP000249828"/>
    </source>
</evidence>
<feature type="transmembrane region" description="Helical" evidence="7">
    <location>
        <begin position="76"/>
        <end position="98"/>
    </location>
</feature>
<feature type="transmembrane region" description="Helical" evidence="7">
    <location>
        <begin position="6"/>
        <end position="22"/>
    </location>
</feature>
<evidence type="ECO:0000256" key="4">
    <source>
        <dbReference type="ARBA" id="ARBA00022989"/>
    </source>
</evidence>
<dbReference type="Proteomes" id="UP000249828">
    <property type="component" value="Unassembled WGS sequence"/>
</dbReference>
<proteinExistence type="inferred from homology"/>
<dbReference type="GO" id="GO:0005412">
    <property type="term" value="F:D-glucose:sodium symporter activity"/>
    <property type="evidence" value="ECO:0007669"/>
    <property type="project" value="TreeGrafter"/>
</dbReference>
<accession>A0A2W3ZB33</accession>
<comment type="caution">
    <text evidence="8">The sequence shown here is derived from an EMBL/GenBank/DDBJ whole genome shotgun (WGS) entry which is preliminary data.</text>
</comment>
<dbReference type="NCBIfam" id="NF007790">
    <property type="entry name" value="PRK10484.1"/>
    <property type="match status" value="1"/>
</dbReference>
<organism evidence="8 9">
    <name type="scientific">Enterococcus plantarum</name>
    <dbReference type="NCBI Taxonomy" id="1077675"/>
    <lineage>
        <taxon>Bacteria</taxon>
        <taxon>Bacillati</taxon>
        <taxon>Bacillota</taxon>
        <taxon>Bacilli</taxon>
        <taxon>Lactobacillales</taxon>
        <taxon>Enterococcaceae</taxon>
        <taxon>Enterococcus</taxon>
    </lineage>
</organism>
<protein>
    <submittedName>
        <fullName evidence="8">Solute:sodium symporter family transporter</fullName>
    </submittedName>
</protein>
<evidence type="ECO:0000256" key="1">
    <source>
        <dbReference type="ARBA" id="ARBA00004141"/>
    </source>
</evidence>
<feature type="transmembrane region" description="Helical" evidence="7">
    <location>
        <begin position="380"/>
        <end position="401"/>
    </location>
</feature>
<comment type="subcellular location">
    <subcellularLocation>
        <location evidence="1">Membrane</location>
        <topology evidence="1">Multi-pass membrane protein</topology>
    </subcellularLocation>
</comment>
<dbReference type="PANTHER" id="PTHR11819">
    <property type="entry name" value="SOLUTE CARRIER FAMILY 5"/>
    <property type="match status" value="1"/>
</dbReference>
<dbReference type="STRING" id="1077675.BCR22_01880"/>
<dbReference type="Pfam" id="PF00474">
    <property type="entry name" value="SSF"/>
    <property type="match status" value="1"/>
</dbReference>
<keyword evidence="4 7" id="KW-1133">Transmembrane helix</keyword>
<evidence type="ECO:0000256" key="6">
    <source>
        <dbReference type="RuleBase" id="RU362091"/>
    </source>
</evidence>
<feature type="transmembrane region" description="Helical" evidence="7">
    <location>
        <begin position="192"/>
        <end position="210"/>
    </location>
</feature>
<evidence type="ECO:0000256" key="3">
    <source>
        <dbReference type="ARBA" id="ARBA00022692"/>
    </source>
</evidence>
<reference evidence="8 9" key="1">
    <citation type="submission" date="2017-11" db="EMBL/GenBank/DDBJ databases">
        <title>Draft genome sequence of Enterococcus plantarum TRW2 strain isolated from lettuce.</title>
        <authorList>
            <person name="Kim E.B."/>
            <person name="Marco M.L."/>
            <person name="Williams T.R."/>
            <person name="You I.H."/>
        </authorList>
    </citation>
    <scope>NUCLEOTIDE SEQUENCE [LARGE SCALE GENOMIC DNA]</scope>
    <source>
        <strain evidence="8 9">TRW2</strain>
    </source>
</reference>
<gene>
    <name evidence="8" type="ORF">CI088_12410</name>
</gene>
<evidence type="ECO:0000313" key="8">
    <source>
        <dbReference type="EMBL" id="PZL71264.1"/>
    </source>
</evidence>
<feature type="transmembrane region" description="Helical" evidence="7">
    <location>
        <begin position="331"/>
        <end position="359"/>
    </location>
</feature>